<comment type="caution">
    <text evidence="3">The sequence shown here is derived from an EMBL/GenBank/DDBJ whole genome shotgun (WGS) entry which is preliminary data.</text>
</comment>
<feature type="compositionally biased region" description="Polar residues" evidence="1">
    <location>
        <begin position="1"/>
        <end position="15"/>
    </location>
</feature>
<proteinExistence type="predicted"/>
<dbReference type="Pfam" id="PF14303">
    <property type="entry name" value="NAM-associated"/>
    <property type="match status" value="1"/>
</dbReference>
<dbReference type="GO" id="GO:0003964">
    <property type="term" value="F:RNA-directed DNA polymerase activity"/>
    <property type="evidence" value="ECO:0007669"/>
    <property type="project" value="UniProtKB-KW"/>
</dbReference>
<feature type="compositionally biased region" description="Polar residues" evidence="1">
    <location>
        <begin position="230"/>
        <end position="246"/>
    </location>
</feature>
<evidence type="ECO:0000256" key="1">
    <source>
        <dbReference type="SAM" id="MobiDB-lite"/>
    </source>
</evidence>
<feature type="compositionally biased region" description="Basic and acidic residues" evidence="1">
    <location>
        <begin position="254"/>
        <end position="266"/>
    </location>
</feature>
<evidence type="ECO:0000313" key="4">
    <source>
        <dbReference type="Proteomes" id="UP001151760"/>
    </source>
</evidence>
<dbReference type="InterPro" id="IPR029466">
    <property type="entry name" value="NAM-associated_C"/>
</dbReference>
<reference evidence="3" key="1">
    <citation type="journal article" date="2022" name="Int. J. Mol. Sci.">
        <title>Draft Genome of Tanacetum Coccineum: Genomic Comparison of Closely Related Tanacetum-Family Plants.</title>
        <authorList>
            <person name="Yamashiro T."/>
            <person name="Shiraishi A."/>
            <person name="Nakayama K."/>
            <person name="Satake H."/>
        </authorList>
    </citation>
    <scope>NUCLEOTIDE SEQUENCE</scope>
</reference>
<feature type="region of interest" description="Disordered" evidence="1">
    <location>
        <begin position="1"/>
        <end position="84"/>
    </location>
</feature>
<keyword evidence="3" id="KW-0548">Nucleotidyltransferase</keyword>
<dbReference type="PANTHER" id="PTHR45023:SF4">
    <property type="entry name" value="GLYCINE-RICH PROTEIN-RELATED"/>
    <property type="match status" value="1"/>
</dbReference>
<dbReference type="EMBL" id="BQNB010010291">
    <property type="protein sequence ID" value="GJS75259.1"/>
    <property type="molecule type" value="Genomic_DNA"/>
</dbReference>
<feature type="domain" description="No apical meristem-associated C-terminal" evidence="2">
    <location>
        <begin position="187"/>
        <end position="274"/>
    </location>
</feature>
<organism evidence="3 4">
    <name type="scientific">Tanacetum coccineum</name>
    <dbReference type="NCBI Taxonomy" id="301880"/>
    <lineage>
        <taxon>Eukaryota</taxon>
        <taxon>Viridiplantae</taxon>
        <taxon>Streptophyta</taxon>
        <taxon>Embryophyta</taxon>
        <taxon>Tracheophyta</taxon>
        <taxon>Spermatophyta</taxon>
        <taxon>Magnoliopsida</taxon>
        <taxon>eudicotyledons</taxon>
        <taxon>Gunneridae</taxon>
        <taxon>Pentapetalae</taxon>
        <taxon>asterids</taxon>
        <taxon>campanulids</taxon>
        <taxon>Asterales</taxon>
        <taxon>Asteraceae</taxon>
        <taxon>Asteroideae</taxon>
        <taxon>Anthemideae</taxon>
        <taxon>Anthemidinae</taxon>
        <taxon>Tanacetum</taxon>
    </lineage>
</organism>
<name>A0ABQ4YC12_9ASTR</name>
<feature type="region of interest" description="Disordered" evidence="1">
    <location>
        <begin position="210"/>
        <end position="305"/>
    </location>
</feature>
<gene>
    <name evidence="3" type="ORF">Tco_0725140</name>
</gene>
<evidence type="ECO:0000259" key="2">
    <source>
        <dbReference type="Pfam" id="PF14303"/>
    </source>
</evidence>
<dbReference type="Proteomes" id="UP001151760">
    <property type="component" value="Unassembled WGS sequence"/>
</dbReference>
<sequence>MGGSSSQPRTDQVHSPINAFSLEDLYTPDFSDPSQDNTGYWQPPNPYEASAEQVATSPTKKKKATRNRQKRMVQSDDAPRQTPWTMQEEIALCKGWLAVSENSKQGNSRKSSGFWCEVLSYIESKTGQYGKRTYDMVIGKWKTVRPAVIRFCGVYNNIMRMGPESGAGDEDYVQKALIHYQIDTGIPFKLRHCWEILKDHPKWQEIAIPTFNTGSEGSSKRHKSTGSSSFNTESGEASINLNTTVGDNDDDDVQEIRRPQGRDKAKAAGKKRGSKSSASASSSVNEDALTRLMVTEMRGPTKGNG</sequence>
<reference evidence="3" key="2">
    <citation type="submission" date="2022-01" db="EMBL/GenBank/DDBJ databases">
        <authorList>
            <person name="Yamashiro T."/>
            <person name="Shiraishi A."/>
            <person name="Satake H."/>
            <person name="Nakayama K."/>
        </authorList>
    </citation>
    <scope>NUCLEOTIDE SEQUENCE</scope>
</reference>
<evidence type="ECO:0000313" key="3">
    <source>
        <dbReference type="EMBL" id="GJS75259.1"/>
    </source>
</evidence>
<feature type="compositionally biased region" description="Basic residues" evidence="1">
    <location>
        <begin position="59"/>
        <end position="71"/>
    </location>
</feature>
<keyword evidence="3" id="KW-0808">Transferase</keyword>
<accession>A0ABQ4YC12</accession>
<protein>
    <submittedName>
        <fullName evidence="3">Reverse transcriptase domain-containing protein</fullName>
    </submittedName>
</protein>
<keyword evidence="4" id="KW-1185">Reference proteome</keyword>
<keyword evidence="3" id="KW-0695">RNA-directed DNA polymerase</keyword>
<dbReference type="PANTHER" id="PTHR45023">
    <property type="match status" value="1"/>
</dbReference>